<evidence type="ECO:0000256" key="7">
    <source>
        <dbReference type="ARBA" id="ARBA00023027"/>
    </source>
</evidence>
<dbReference type="CDD" id="cd02274">
    <property type="entry name" value="DHDPR_N"/>
    <property type="match status" value="1"/>
</dbReference>
<dbReference type="PIRSF" id="PIRSF000161">
    <property type="entry name" value="DHPR"/>
    <property type="match status" value="1"/>
</dbReference>
<evidence type="ECO:0000313" key="17">
    <source>
        <dbReference type="Proteomes" id="UP000010847"/>
    </source>
</evidence>
<dbReference type="EMBL" id="CP007032">
    <property type="protein sequence ID" value="AHF07504.1"/>
    <property type="molecule type" value="Genomic_DNA"/>
</dbReference>
<dbReference type="Pfam" id="PF01113">
    <property type="entry name" value="DapB_N"/>
    <property type="match status" value="1"/>
</dbReference>
<dbReference type="Proteomes" id="UP000010847">
    <property type="component" value="Chromosome"/>
</dbReference>
<dbReference type="HAMAP" id="MF_00102">
    <property type="entry name" value="DapB"/>
    <property type="match status" value="1"/>
</dbReference>
<feature type="binding site" evidence="13">
    <location>
        <begin position="100"/>
        <end position="102"/>
    </location>
    <ligand>
        <name>NAD(+)</name>
        <dbReference type="ChEBI" id="CHEBI:57540"/>
    </ligand>
</feature>
<comment type="subunit">
    <text evidence="13">Homotetramer.</text>
</comment>
<evidence type="ECO:0000259" key="15">
    <source>
        <dbReference type="Pfam" id="PF05173"/>
    </source>
</evidence>
<dbReference type="InterPro" id="IPR000846">
    <property type="entry name" value="DapB_N"/>
</dbReference>
<dbReference type="eggNOG" id="COG0289">
    <property type="taxonomic scope" value="Bacteria"/>
</dbReference>
<dbReference type="KEGG" id="dmt:DESME_11205"/>
<evidence type="ECO:0000256" key="4">
    <source>
        <dbReference type="ARBA" id="ARBA00022857"/>
    </source>
</evidence>
<keyword evidence="8 13" id="KW-0457">Lysine biosynthesis</keyword>
<dbReference type="Gene3D" id="3.30.360.10">
    <property type="entry name" value="Dihydrodipicolinate Reductase, domain 2"/>
    <property type="match status" value="1"/>
</dbReference>
<reference evidence="16 17" key="1">
    <citation type="submission" date="2013-12" db="EMBL/GenBank/DDBJ databases">
        <authorList>
            <consortium name="DOE Joint Genome Institute"/>
            <person name="Smidt H."/>
            <person name="Huntemann M."/>
            <person name="Han J."/>
            <person name="Chen A."/>
            <person name="Kyrpides N."/>
            <person name="Mavromatis K."/>
            <person name="Markowitz V."/>
            <person name="Palaniappan K."/>
            <person name="Ivanova N."/>
            <person name="Schaumberg A."/>
            <person name="Pati A."/>
            <person name="Liolios K."/>
            <person name="Nordberg H.P."/>
            <person name="Cantor M.N."/>
            <person name="Hua S.X."/>
            <person name="Woyke T."/>
        </authorList>
    </citation>
    <scope>NUCLEOTIDE SEQUENCE [LARGE SCALE GENOMIC DNA]</scope>
    <source>
        <strain evidence="17">DSM 15288</strain>
    </source>
</reference>
<dbReference type="PANTHER" id="PTHR20836">
    <property type="entry name" value="DIHYDRODIPICOLINATE REDUCTASE"/>
    <property type="match status" value="1"/>
</dbReference>
<evidence type="ECO:0000256" key="5">
    <source>
        <dbReference type="ARBA" id="ARBA00022915"/>
    </source>
</evidence>
<dbReference type="HOGENOM" id="CLU_047479_0_1_9"/>
<keyword evidence="6 13" id="KW-0560">Oxidoreductase</keyword>
<dbReference type="PANTHER" id="PTHR20836:SF0">
    <property type="entry name" value="4-HYDROXY-TETRAHYDRODIPICOLINATE REDUCTASE 1, CHLOROPLASTIC-RELATED"/>
    <property type="match status" value="1"/>
</dbReference>
<feature type="binding site" evidence="13">
    <location>
        <begin position="10"/>
        <end position="15"/>
    </location>
    <ligand>
        <name>NAD(+)</name>
        <dbReference type="ChEBI" id="CHEBI:57540"/>
    </ligand>
</feature>
<proteinExistence type="inferred from homology"/>
<protein>
    <recommendedName>
        <fullName evidence="10 13">4-hydroxy-tetrahydrodipicolinate reductase</fullName>
        <shortName evidence="13">HTPA reductase</shortName>
        <ecNumber evidence="10 13">1.17.1.8</ecNumber>
    </recommendedName>
</protein>
<dbReference type="SUPFAM" id="SSF55347">
    <property type="entry name" value="Glyceraldehyde-3-phosphate dehydrogenase-like, C-terminal domain"/>
    <property type="match status" value="1"/>
</dbReference>
<evidence type="ECO:0000256" key="1">
    <source>
        <dbReference type="ARBA" id="ARBA00006642"/>
    </source>
</evidence>
<feature type="domain" description="Dihydrodipicolinate reductase C-terminal" evidence="15">
    <location>
        <begin position="132"/>
        <end position="266"/>
    </location>
</feature>
<dbReference type="Pfam" id="PF05173">
    <property type="entry name" value="DapB_C"/>
    <property type="match status" value="1"/>
</dbReference>
<evidence type="ECO:0000256" key="10">
    <source>
        <dbReference type="ARBA" id="ARBA00038983"/>
    </source>
</evidence>
<keyword evidence="3 13" id="KW-0028">Amino-acid biosynthesis</keyword>
<comment type="subcellular location">
    <subcellularLocation>
        <location evidence="13">Cytoplasm</location>
    </subcellularLocation>
</comment>
<comment type="catalytic activity">
    <reaction evidence="11 13">
        <text>(S)-2,3,4,5-tetrahydrodipicolinate + NADP(+) + H2O = (2S,4S)-4-hydroxy-2,3,4,5-tetrahydrodipicolinate + NADPH + H(+)</text>
        <dbReference type="Rhea" id="RHEA:35331"/>
        <dbReference type="ChEBI" id="CHEBI:15377"/>
        <dbReference type="ChEBI" id="CHEBI:15378"/>
        <dbReference type="ChEBI" id="CHEBI:16845"/>
        <dbReference type="ChEBI" id="CHEBI:57783"/>
        <dbReference type="ChEBI" id="CHEBI:58349"/>
        <dbReference type="ChEBI" id="CHEBI:67139"/>
        <dbReference type="EC" id="1.17.1.8"/>
    </reaction>
</comment>
<feature type="active site" description="Proton donor/acceptor" evidence="13">
    <location>
        <position position="156"/>
    </location>
</feature>
<dbReference type="UniPathway" id="UPA00034">
    <property type="reaction ID" value="UER00018"/>
</dbReference>
<dbReference type="EC" id="1.17.1.8" evidence="10 13"/>
<dbReference type="GO" id="GO:0008839">
    <property type="term" value="F:4-hydroxy-tetrahydrodipicolinate reductase"/>
    <property type="evidence" value="ECO:0007669"/>
    <property type="project" value="UniProtKB-UniRule"/>
</dbReference>
<dbReference type="GO" id="GO:0005829">
    <property type="term" value="C:cytosol"/>
    <property type="evidence" value="ECO:0007669"/>
    <property type="project" value="TreeGrafter"/>
</dbReference>
<dbReference type="InterPro" id="IPR036291">
    <property type="entry name" value="NAD(P)-bd_dom_sf"/>
</dbReference>
<accession>W0EE67</accession>
<evidence type="ECO:0000256" key="13">
    <source>
        <dbReference type="HAMAP-Rule" id="MF_00102"/>
    </source>
</evidence>
<keyword evidence="4 13" id="KW-0521">NADP</keyword>
<evidence type="ECO:0000256" key="9">
    <source>
        <dbReference type="ARBA" id="ARBA00037922"/>
    </source>
</evidence>
<dbReference type="FunFam" id="3.30.360.10:FF:000009">
    <property type="entry name" value="4-hydroxy-tetrahydrodipicolinate reductase"/>
    <property type="match status" value="1"/>
</dbReference>
<comment type="caution">
    <text evidence="13">Lacks conserved residue(s) required for the propagation of feature annotation.</text>
</comment>
<comment type="similarity">
    <text evidence="1 13">Belongs to the DapB family.</text>
</comment>
<keyword evidence="5 13" id="KW-0220">Diaminopimelate biosynthesis</keyword>
<feature type="binding site" evidence="13">
    <location>
        <begin position="126"/>
        <end position="129"/>
    </location>
    <ligand>
        <name>NAD(+)</name>
        <dbReference type="ChEBI" id="CHEBI:57540"/>
    </ligand>
</feature>
<dbReference type="GO" id="GO:0009089">
    <property type="term" value="P:lysine biosynthetic process via diaminopimelate"/>
    <property type="evidence" value="ECO:0007669"/>
    <property type="project" value="UniProtKB-UniRule"/>
</dbReference>
<evidence type="ECO:0000313" key="16">
    <source>
        <dbReference type="EMBL" id="AHF07504.1"/>
    </source>
</evidence>
<dbReference type="InterPro" id="IPR023940">
    <property type="entry name" value="DHDPR_bac"/>
</dbReference>
<comment type="function">
    <text evidence="13">Catalyzes the conversion of 4-hydroxy-tetrahydrodipicolinate (HTPA) to tetrahydrodipicolinate.</text>
</comment>
<dbReference type="GO" id="GO:0050661">
    <property type="term" value="F:NADP binding"/>
    <property type="evidence" value="ECO:0007669"/>
    <property type="project" value="UniProtKB-UniRule"/>
</dbReference>
<evidence type="ECO:0000256" key="2">
    <source>
        <dbReference type="ARBA" id="ARBA00022490"/>
    </source>
</evidence>
<comment type="caution">
    <text evidence="13">Was originally thought to be a dihydrodipicolinate reductase (DHDPR), catalyzing the conversion of dihydrodipicolinate to tetrahydrodipicolinate. However, it was shown in E.coli that the substrate of the enzymatic reaction is not dihydrodipicolinate (DHDP) but in fact (2S,4S)-4-hydroxy-2,3,4,5-tetrahydrodipicolinic acid (HTPA), the product released by the DapA-catalyzed reaction.</text>
</comment>
<dbReference type="OrthoDB" id="9790352at2"/>
<organism evidence="16 17">
    <name type="scientific">Desulfitobacterium metallireducens DSM 15288</name>
    <dbReference type="NCBI Taxonomy" id="871968"/>
    <lineage>
        <taxon>Bacteria</taxon>
        <taxon>Bacillati</taxon>
        <taxon>Bacillota</taxon>
        <taxon>Clostridia</taxon>
        <taxon>Eubacteriales</taxon>
        <taxon>Desulfitobacteriaceae</taxon>
        <taxon>Desulfitobacterium</taxon>
    </lineage>
</organism>
<name>W0EE67_9FIRM</name>
<feature type="binding site" evidence="13">
    <location>
        <begin position="166"/>
        <end position="167"/>
    </location>
    <ligand>
        <name>(S)-2,3,4,5-tetrahydrodipicolinate</name>
        <dbReference type="ChEBI" id="CHEBI:16845"/>
    </ligand>
</feature>
<evidence type="ECO:0000256" key="8">
    <source>
        <dbReference type="ARBA" id="ARBA00023154"/>
    </source>
</evidence>
<evidence type="ECO:0000256" key="11">
    <source>
        <dbReference type="ARBA" id="ARBA00049080"/>
    </source>
</evidence>
<dbReference type="GO" id="GO:0019877">
    <property type="term" value="P:diaminopimelate biosynthetic process"/>
    <property type="evidence" value="ECO:0007669"/>
    <property type="project" value="UniProtKB-UniRule"/>
</dbReference>
<keyword evidence="7 13" id="KW-0520">NAD</keyword>
<dbReference type="RefSeq" id="WP_006718873.1">
    <property type="nucleotide sequence ID" value="NZ_CP007032.1"/>
</dbReference>
<dbReference type="InterPro" id="IPR022664">
    <property type="entry name" value="DapB_N_CS"/>
</dbReference>
<feature type="active site" description="Proton donor" evidence="13">
    <location>
        <position position="160"/>
    </location>
</feature>
<dbReference type="PROSITE" id="PS01298">
    <property type="entry name" value="DAPB"/>
    <property type="match status" value="1"/>
</dbReference>
<dbReference type="GO" id="GO:0051287">
    <property type="term" value="F:NAD binding"/>
    <property type="evidence" value="ECO:0007669"/>
    <property type="project" value="UniProtKB-UniRule"/>
</dbReference>
<evidence type="ECO:0000259" key="14">
    <source>
        <dbReference type="Pfam" id="PF01113"/>
    </source>
</evidence>
<dbReference type="STRING" id="871968.DESME_11205"/>
<comment type="pathway">
    <text evidence="9 13">Amino-acid biosynthesis; L-lysine biosynthesis via DAP pathway; (S)-tetrahydrodipicolinate from L-aspartate: step 4/4.</text>
</comment>
<dbReference type="GO" id="GO:0016726">
    <property type="term" value="F:oxidoreductase activity, acting on CH or CH2 groups, NAD or NADP as acceptor"/>
    <property type="evidence" value="ECO:0007669"/>
    <property type="project" value="UniProtKB-UniRule"/>
</dbReference>
<dbReference type="InterPro" id="IPR022663">
    <property type="entry name" value="DapB_C"/>
</dbReference>
<sequence length="267" mass="28838">MKKIRVYVAGAGGKMGQEVVRTILKQEDMQLVGASDTRQAGVDVGYAIGTARIGLDMSGPLDADLLRTSQADILVDFTNPQSVLKNAKLAISEGVVPVIGTTGLDETDTAEIRDLVDSEKSGVFIAPNFAIGAILMMRFAQESAKYFPNVEIIELHHDQKLDAPSGTALKTVEWISEVRKPMVQGNPNEYEKIQGARGGDVDGIHIHSVRLPGLIAHQEVLFGGLGQALTIRHDAYSRETYMPGVMLAIRKSLGLTSLVIGLENFLE</sequence>
<dbReference type="Gene3D" id="3.40.50.720">
    <property type="entry name" value="NAD(P)-binding Rossmann-like Domain"/>
    <property type="match status" value="1"/>
</dbReference>
<gene>
    <name evidence="13" type="primary">dapB</name>
    <name evidence="16" type="ORF">DESME_11205</name>
</gene>
<keyword evidence="2 13" id="KW-0963">Cytoplasm</keyword>
<comment type="catalytic activity">
    <reaction evidence="12 13">
        <text>(S)-2,3,4,5-tetrahydrodipicolinate + NAD(+) + H2O = (2S,4S)-4-hydroxy-2,3,4,5-tetrahydrodipicolinate + NADH + H(+)</text>
        <dbReference type="Rhea" id="RHEA:35323"/>
        <dbReference type="ChEBI" id="CHEBI:15377"/>
        <dbReference type="ChEBI" id="CHEBI:15378"/>
        <dbReference type="ChEBI" id="CHEBI:16845"/>
        <dbReference type="ChEBI" id="CHEBI:57540"/>
        <dbReference type="ChEBI" id="CHEBI:57945"/>
        <dbReference type="ChEBI" id="CHEBI:67139"/>
        <dbReference type="EC" id="1.17.1.8"/>
    </reaction>
</comment>
<dbReference type="SUPFAM" id="SSF51735">
    <property type="entry name" value="NAD(P)-binding Rossmann-fold domains"/>
    <property type="match status" value="1"/>
</dbReference>
<evidence type="ECO:0000256" key="3">
    <source>
        <dbReference type="ARBA" id="ARBA00022605"/>
    </source>
</evidence>
<evidence type="ECO:0000256" key="6">
    <source>
        <dbReference type="ARBA" id="ARBA00023002"/>
    </source>
</evidence>
<feature type="domain" description="Dihydrodipicolinate reductase N-terminal" evidence="14">
    <location>
        <begin position="4"/>
        <end position="129"/>
    </location>
</feature>
<feature type="binding site" evidence="13">
    <location>
        <position position="157"/>
    </location>
    <ligand>
        <name>(S)-2,3,4,5-tetrahydrodipicolinate</name>
        <dbReference type="ChEBI" id="CHEBI:16845"/>
    </ligand>
</feature>
<keyword evidence="17" id="KW-1185">Reference proteome</keyword>
<dbReference type="AlphaFoldDB" id="W0EE67"/>
<evidence type="ECO:0000256" key="12">
    <source>
        <dbReference type="ARBA" id="ARBA00049396"/>
    </source>
</evidence>
<dbReference type="NCBIfam" id="TIGR00036">
    <property type="entry name" value="dapB"/>
    <property type="match status" value="1"/>
</dbReference>